<dbReference type="CDD" id="cd00303">
    <property type="entry name" value="retropepsin_like"/>
    <property type="match status" value="1"/>
</dbReference>
<comment type="caution">
    <text evidence="11">The sequence shown here is derived from an EMBL/GenBank/DDBJ whole genome shotgun (WGS) entry which is preliminary data.</text>
</comment>
<feature type="compositionally biased region" description="Basic and acidic residues" evidence="9">
    <location>
        <begin position="314"/>
        <end position="325"/>
    </location>
</feature>
<keyword evidence="8" id="KW-0175">Coiled coil</keyword>
<evidence type="ECO:0000313" key="12">
    <source>
        <dbReference type="Proteomes" id="UP001054821"/>
    </source>
</evidence>
<evidence type="ECO:0000256" key="3">
    <source>
        <dbReference type="ARBA" id="ARBA00022695"/>
    </source>
</evidence>
<evidence type="ECO:0000256" key="6">
    <source>
        <dbReference type="ARBA" id="ARBA00022801"/>
    </source>
</evidence>
<keyword evidence="7" id="KW-0695">RNA-directed DNA polymerase</keyword>
<dbReference type="EMBL" id="JAJFAZ020000003">
    <property type="protein sequence ID" value="KAI5338078.1"/>
    <property type="molecule type" value="Genomic_DNA"/>
</dbReference>
<dbReference type="PANTHER" id="PTHR37984:SF5">
    <property type="entry name" value="PROTEIN NYNRIN-LIKE"/>
    <property type="match status" value="1"/>
</dbReference>
<dbReference type="GO" id="GO:0003964">
    <property type="term" value="F:RNA-directed DNA polymerase activity"/>
    <property type="evidence" value="ECO:0007669"/>
    <property type="project" value="UniProtKB-KW"/>
</dbReference>
<evidence type="ECO:0000259" key="10">
    <source>
        <dbReference type="PROSITE" id="PS50878"/>
    </source>
</evidence>
<dbReference type="GO" id="GO:0016787">
    <property type="term" value="F:hydrolase activity"/>
    <property type="evidence" value="ECO:0007669"/>
    <property type="project" value="UniProtKB-KW"/>
</dbReference>
<gene>
    <name evidence="11" type="ORF">L3X38_017349</name>
</gene>
<reference evidence="11 12" key="1">
    <citation type="journal article" date="2022" name="G3 (Bethesda)">
        <title>Whole-genome sequence and methylome profiling of the almond [Prunus dulcis (Mill.) D.A. Webb] cultivar 'Nonpareil'.</title>
        <authorList>
            <person name="D'Amico-Willman K.M."/>
            <person name="Ouma W.Z."/>
            <person name="Meulia T."/>
            <person name="Sideli G.M."/>
            <person name="Gradziel T.M."/>
            <person name="Fresnedo-Ramirez J."/>
        </authorList>
    </citation>
    <scope>NUCLEOTIDE SEQUENCE [LARGE SCALE GENOMIC DNA]</scope>
    <source>
        <strain evidence="11">Clone GOH B32 T37-40</strain>
    </source>
</reference>
<dbReference type="Gene3D" id="3.10.10.10">
    <property type="entry name" value="HIV Type 1 Reverse Transcriptase, subunit A, domain 1"/>
    <property type="match status" value="1"/>
</dbReference>
<dbReference type="CDD" id="cd09274">
    <property type="entry name" value="RNase_HI_RT_Ty3"/>
    <property type="match status" value="1"/>
</dbReference>
<dbReference type="CDD" id="cd01647">
    <property type="entry name" value="RT_LTR"/>
    <property type="match status" value="1"/>
</dbReference>
<feature type="region of interest" description="Disordered" evidence="9">
    <location>
        <begin position="619"/>
        <end position="654"/>
    </location>
</feature>
<accession>A0AAD4ZAM7</accession>
<sequence>MVGMIIPELSSLSSTLDDYLQWNPLYDDPVSQTQENDCISSQGAKLHEGVESMQVMITGTSNTEDQLPLIQEMMQDLRREMQQKLAEKDAKIALLSARLKGKNITGEQDMGKTNESTTQEQQTKEEKAESSTSTISPNDIKVLIAEGIREFQLSIASPVQGYRKPFPSHYDAIPFSKGYQRPIFDKFDGISSSPHEHLAHFYSACGETSQSDALLVRQFVQSLKGSAFTWYTQLPPGSILTWDDMQRAFLAQGASIFNARRKLPSNQPCNNLIPDIVTFVTTAEPQSFDALVSKASNVERQIARQKSATQKIQFGEKKNDKKSAKGESLATFVKTEKRNDKGQSKDPPKRLTLKERKEVKYSFNDEDVEEIFDQLLASNSIALPESKRPAEANKTNDPRYCLYHRLISHTLKDCYILKDKIQELLNNGGLVIDSSPQHHSAAANMIEEKLTPTTTPLDGGKPHSAAGINTDNGGTSVHAYPNAPWSSDLQIPALHELMTAPSLEVWEDSSADESAEGWKTFVKRAKHMAKHFPPNHKSVSRPGVKIRGMPALKNKRKKKKVQKKVHIPQEDEYEQPARVPVTLTEFLPVEFFSSDSEVEEEIIQCNMVSVGEYEVDTEVNESNLRSGRSIPSANKQQENEEADPFKTEKKSKAKEIKVSLSEKAVAREVPSSSSKAKDFKPDTSKTKEPSQSHALKYDILAHLKHIPAPLSVYDALQMSRELREALVMALKSPNLYKSCFKSVDVHTIETSKFCASCLAAITFGEDDFLLGSKFHNRPLYVTGEVGGTIINRILLDCGSAVNLIPLKTLHAIGMSTQQLSPSMLTIQGFNQLRQKAMGSIALQMEIGELYSDALFHVIDANTSYNVLLGRPWLHTYGVVPSTLHQCFKYSMDGEVKSVSADMDPFRGEEVNYSDAKFYSPPGISFTQPSKVDKEERVTVETGKAQKVEVPKPSNVIRMKLKPRGTSFSKVEEIPTTKAPKPKIIVKISKKEPSEKETSSSKQTMESLMTASYIRPLRKINQSIPGDDLVISTTFGKNKGLSKRIVLHKKESLPETTFTPLKIKLTGRKTKKSNPGLIVQNESGVLKVFLRRPQLEVSESEILTNMEQAMFREDEVNIRPLRVSVFKRLGSRQPSRISVFHRLENPSNSQQGKVHNKRKWKVRSQEKAVIEKVKRVKIKDDLVQVNCTSFKEAVDQDDDPQDIEGFIDIVQPAPPQMEEGGQATIDDLQDINLGTVDDPKPIFVSVSLMPQELEEYTQLLQEYRDVFAWSYQDMPGLDPNVAVHKLGIPNEARWVKQAPRRFRLELTIQIEVEIDKLIAADFIREVHYPTWLSNIVPVLKKKTGALRICVDYRDVNDACPKDEFPLPITELLVDATTGFGALSFMDGFSGYNQIKMAPEDQEKTAFRTPKGIYCYTVMPFGLKNAGATYQRAMTTIFNDMLHNTIECYVDDLVVKTRKREHHLSDLKRVFDRLRKHQLKMNPLKCAFGVTSGKFLGFVVRHRGIEIDPSKIKAIREMPPPKNLRELRGLQGRLAYIRRFISNLSGRCQPFSRLMRKDVPEALNLERSLGALLAQHNDDGKENALYYLSRTLVGAEQNYTPIEKVCFALVFAVQKLRHYILSHRVILISKADPLRYLMSKPVLSGRIAKWSLLLSEFEIKFVPQKAIKGQALADFLAAHPTPDNMELPADLPDEEVFAIEALTWQLYFDGAARRNGAGAGLVFITPSGGLIPYSFSLLALCSNNVAEGKLQEHKYKRRHFHRYMDPVN</sequence>
<evidence type="ECO:0000256" key="8">
    <source>
        <dbReference type="SAM" id="Coils"/>
    </source>
</evidence>
<dbReference type="PROSITE" id="PS50878">
    <property type="entry name" value="RT_POL"/>
    <property type="match status" value="1"/>
</dbReference>
<name>A0AAD4ZAM7_PRUDU</name>
<evidence type="ECO:0000256" key="4">
    <source>
        <dbReference type="ARBA" id="ARBA00022722"/>
    </source>
</evidence>
<dbReference type="Gene3D" id="3.30.70.270">
    <property type="match status" value="2"/>
</dbReference>
<proteinExistence type="predicted"/>
<dbReference type="SUPFAM" id="SSF50630">
    <property type="entry name" value="Acid proteases"/>
    <property type="match status" value="1"/>
</dbReference>
<evidence type="ECO:0000256" key="5">
    <source>
        <dbReference type="ARBA" id="ARBA00022759"/>
    </source>
</evidence>
<dbReference type="Pfam" id="PF17917">
    <property type="entry name" value="RT_RNaseH"/>
    <property type="match status" value="1"/>
</dbReference>
<dbReference type="SUPFAM" id="SSF56672">
    <property type="entry name" value="DNA/RNA polymerases"/>
    <property type="match status" value="1"/>
</dbReference>
<dbReference type="InterPro" id="IPR050951">
    <property type="entry name" value="Retrovirus_Pol_polyprotein"/>
</dbReference>
<dbReference type="GO" id="GO:0004519">
    <property type="term" value="F:endonuclease activity"/>
    <property type="evidence" value="ECO:0007669"/>
    <property type="project" value="UniProtKB-KW"/>
</dbReference>
<dbReference type="InterPro" id="IPR000477">
    <property type="entry name" value="RT_dom"/>
</dbReference>
<keyword evidence="5" id="KW-0255">Endonuclease</keyword>
<feature type="compositionally biased region" description="Basic and acidic residues" evidence="9">
    <location>
        <begin position="675"/>
        <end position="691"/>
    </location>
</feature>
<feature type="domain" description="Reverse transcriptase" evidence="10">
    <location>
        <begin position="1319"/>
        <end position="1498"/>
    </location>
</feature>
<dbReference type="InterPro" id="IPR041373">
    <property type="entry name" value="RT_RNaseH"/>
</dbReference>
<feature type="compositionally biased region" description="Polar residues" evidence="9">
    <location>
        <begin position="620"/>
        <end position="636"/>
    </location>
</feature>
<keyword evidence="4" id="KW-0540">Nuclease</keyword>
<evidence type="ECO:0000313" key="11">
    <source>
        <dbReference type="EMBL" id="KAI5338078.1"/>
    </source>
</evidence>
<dbReference type="Pfam" id="PF00078">
    <property type="entry name" value="RVT_1"/>
    <property type="match status" value="1"/>
</dbReference>
<dbReference type="InterPro" id="IPR021109">
    <property type="entry name" value="Peptidase_aspartic_dom_sf"/>
</dbReference>
<dbReference type="InterPro" id="IPR043128">
    <property type="entry name" value="Rev_trsase/Diguanyl_cyclase"/>
</dbReference>
<feature type="coiled-coil region" evidence="8">
    <location>
        <begin position="67"/>
        <end position="98"/>
    </location>
</feature>
<keyword evidence="12" id="KW-1185">Reference proteome</keyword>
<dbReference type="InterPro" id="IPR043502">
    <property type="entry name" value="DNA/RNA_pol_sf"/>
</dbReference>
<feature type="region of interest" description="Disordered" evidence="9">
    <location>
        <begin position="667"/>
        <end position="691"/>
    </location>
</feature>
<feature type="region of interest" description="Disordered" evidence="9">
    <location>
        <begin position="103"/>
        <end position="134"/>
    </location>
</feature>
<feature type="compositionally biased region" description="Basic and acidic residues" evidence="9">
    <location>
        <begin position="334"/>
        <end position="353"/>
    </location>
</feature>
<dbReference type="Proteomes" id="UP001054821">
    <property type="component" value="Chromosome 3"/>
</dbReference>
<evidence type="ECO:0000256" key="7">
    <source>
        <dbReference type="ARBA" id="ARBA00022918"/>
    </source>
</evidence>
<dbReference type="Gene3D" id="2.40.70.10">
    <property type="entry name" value="Acid Proteases"/>
    <property type="match status" value="1"/>
</dbReference>
<dbReference type="EC" id="2.7.7.49" evidence="1"/>
<dbReference type="PANTHER" id="PTHR37984">
    <property type="entry name" value="PROTEIN CBG26694"/>
    <property type="match status" value="1"/>
</dbReference>
<keyword evidence="3" id="KW-0548">Nucleotidyltransferase</keyword>
<evidence type="ECO:0000256" key="1">
    <source>
        <dbReference type="ARBA" id="ARBA00012493"/>
    </source>
</evidence>
<keyword evidence="6" id="KW-0378">Hydrolase</keyword>
<evidence type="ECO:0000256" key="2">
    <source>
        <dbReference type="ARBA" id="ARBA00022679"/>
    </source>
</evidence>
<organism evidence="11 12">
    <name type="scientific">Prunus dulcis</name>
    <name type="common">Almond</name>
    <name type="synonym">Amygdalus dulcis</name>
    <dbReference type="NCBI Taxonomy" id="3755"/>
    <lineage>
        <taxon>Eukaryota</taxon>
        <taxon>Viridiplantae</taxon>
        <taxon>Streptophyta</taxon>
        <taxon>Embryophyta</taxon>
        <taxon>Tracheophyta</taxon>
        <taxon>Spermatophyta</taxon>
        <taxon>Magnoliopsida</taxon>
        <taxon>eudicotyledons</taxon>
        <taxon>Gunneridae</taxon>
        <taxon>Pentapetalae</taxon>
        <taxon>rosids</taxon>
        <taxon>fabids</taxon>
        <taxon>Rosales</taxon>
        <taxon>Rosaceae</taxon>
        <taxon>Amygdaloideae</taxon>
        <taxon>Amygdaleae</taxon>
        <taxon>Prunus</taxon>
    </lineage>
</organism>
<feature type="region of interest" description="Disordered" evidence="9">
    <location>
        <begin position="306"/>
        <end position="353"/>
    </location>
</feature>
<keyword evidence="2" id="KW-0808">Transferase</keyword>
<protein>
    <recommendedName>
        <fullName evidence="1">RNA-directed DNA polymerase</fullName>
        <ecNumber evidence="1">2.7.7.49</ecNumber>
    </recommendedName>
</protein>
<feature type="compositionally biased region" description="Basic and acidic residues" evidence="9">
    <location>
        <begin position="643"/>
        <end position="654"/>
    </location>
</feature>
<evidence type="ECO:0000256" key="9">
    <source>
        <dbReference type="SAM" id="MobiDB-lite"/>
    </source>
</evidence>